<comment type="caution">
    <text evidence="2">The sequence shown here is derived from an EMBL/GenBank/DDBJ whole genome shotgun (WGS) entry which is preliminary data.</text>
</comment>
<evidence type="ECO:0000313" key="3">
    <source>
        <dbReference type="Proteomes" id="UP001221757"/>
    </source>
</evidence>
<evidence type="ECO:0000256" key="1">
    <source>
        <dbReference type="SAM" id="MobiDB-lite"/>
    </source>
</evidence>
<dbReference type="EMBL" id="JARKIE010000027">
    <property type="protein sequence ID" value="KAJ7698126.1"/>
    <property type="molecule type" value="Genomic_DNA"/>
</dbReference>
<proteinExistence type="predicted"/>
<evidence type="ECO:0000313" key="2">
    <source>
        <dbReference type="EMBL" id="KAJ7698126.1"/>
    </source>
</evidence>
<sequence length="136" mass="15693">MQIDDEIHQRSKNRRLQKERRRRLNKEKTAIQQSIDLIVYPILTIPVEITSEIFLHCLPDEPQRPSVSTTPMLLGAVCREWSDIAGRSQVVGRIEDRLYARPSFRERVTASNGQYAIISDLDSFASSRRCSALSFF</sequence>
<feature type="region of interest" description="Disordered" evidence="1">
    <location>
        <begin position="1"/>
        <end position="21"/>
    </location>
</feature>
<feature type="compositionally biased region" description="Basic residues" evidence="1">
    <location>
        <begin position="10"/>
        <end position="21"/>
    </location>
</feature>
<reference evidence="2" key="1">
    <citation type="submission" date="2023-03" db="EMBL/GenBank/DDBJ databases">
        <title>Massive genome expansion in bonnet fungi (Mycena s.s.) driven by repeated elements and novel gene families across ecological guilds.</title>
        <authorList>
            <consortium name="Lawrence Berkeley National Laboratory"/>
            <person name="Harder C.B."/>
            <person name="Miyauchi S."/>
            <person name="Viragh M."/>
            <person name="Kuo A."/>
            <person name="Thoen E."/>
            <person name="Andreopoulos B."/>
            <person name="Lu D."/>
            <person name="Skrede I."/>
            <person name="Drula E."/>
            <person name="Henrissat B."/>
            <person name="Morin E."/>
            <person name="Kohler A."/>
            <person name="Barry K."/>
            <person name="LaButti K."/>
            <person name="Morin E."/>
            <person name="Salamov A."/>
            <person name="Lipzen A."/>
            <person name="Mereny Z."/>
            <person name="Hegedus B."/>
            <person name="Baldrian P."/>
            <person name="Stursova M."/>
            <person name="Weitz H."/>
            <person name="Taylor A."/>
            <person name="Grigoriev I.V."/>
            <person name="Nagy L.G."/>
            <person name="Martin F."/>
            <person name="Kauserud H."/>
        </authorList>
    </citation>
    <scope>NUCLEOTIDE SEQUENCE</scope>
    <source>
        <strain evidence="2">CBHHK067</strain>
    </source>
</reference>
<evidence type="ECO:0008006" key="4">
    <source>
        <dbReference type="Google" id="ProtNLM"/>
    </source>
</evidence>
<accession>A0AAD7DSP8</accession>
<keyword evidence="3" id="KW-1185">Reference proteome</keyword>
<protein>
    <recommendedName>
        <fullName evidence="4">F-box domain-containing protein</fullName>
    </recommendedName>
</protein>
<dbReference type="AlphaFoldDB" id="A0AAD7DSP8"/>
<name>A0AAD7DSP8_MYCRO</name>
<organism evidence="2 3">
    <name type="scientific">Mycena rosella</name>
    <name type="common">Pink bonnet</name>
    <name type="synonym">Agaricus rosellus</name>
    <dbReference type="NCBI Taxonomy" id="1033263"/>
    <lineage>
        <taxon>Eukaryota</taxon>
        <taxon>Fungi</taxon>
        <taxon>Dikarya</taxon>
        <taxon>Basidiomycota</taxon>
        <taxon>Agaricomycotina</taxon>
        <taxon>Agaricomycetes</taxon>
        <taxon>Agaricomycetidae</taxon>
        <taxon>Agaricales</taxon>
        <taxon>Marasmiineae</taxon>
        <taxon>Mycenaceae</taxon>
        <taxon>Mycena</taxon>
    </lineage>
</organism>
<dbReference type="Proteomes" id="UP001221757">
    <property type="component" value="Unassembled WGS sequence"/>
</dbReference>
<gene>
    <name evidence="2" type="ORF">B0H17DRAFT_341680</name>
</gene>